<dbReference type="AlphaFoldDB" id="A0A3P7JDI2"/>
<accession>A0A3P7JDI2</accession>
<evidence type="ECO:0000313" key="1">
    <source>
        <dbReference type="EMBL" id="VDM78079.1"/>
    </source>
</evidence>
<dbReference type="EMBL" id="UYYB01100937">
    <property type="protein sequence ID" value="VDM78079.1"/>
    <property type="molecule type" value="Genomic_DNA"/>
</dbReference>
<evidence type="ECO:0000313" key="2">
    <source>
        <dbReference type="Proteomes" id="UP000270094"/>
    </source>
</evidence>
<keyword evidence="2" id="KW-1185">Reference proteome</keyword>
<gene>
    <name evidence="1" type="ORF">SVUK_LOCUS13077</name>
</gene>
<sequence>MSQIKEMPSRPLTYALKHQRLTSMGNTAQVVSIGPEGVTMGNNSCLQPLAGRIHIPLYHDWMHTMRKKIRVKKTIFDSKIGCNARVAPEIVIREDKVKVMDHFLNNYSTWATIPHDDDTTNAEWADRGAAVKIAFFKEMEGLHLRAVARTVIS</sequence>
<name>A0A3P7JDI2_STRVU</name>
<proteinExistence type="predicted"/>
<dbReference type="Proteomes" id="UP000270094">
    <property type="component" value="Unassembled WGS sequence"/>
</dbReference>
<reference evidence="1 2" key="1">
    <citation type="submission" date="2018-11" db="EMBL/GenBank/DDBJ databases">
        <authorList>
            <consortium name="Pathogen Informatics"/>
        </authorList>
    </citation>
    <scope>NUCLEOTIDE SEQUENCE [LARGE SCALE GENOMIC DNA]</scope>
</reference>
<organism evidence="1 2">
    <name type="scientific">Strongylus vulgaris</name>
    <name type="common">Blood worm</name>
    <dbReference type="NCBI Taxonomy" id="40348"/>
    <lineage>
        <taxon>Eukaryota</taxon>
        <taxon>Metazoa</taxon>
        <taxon>Ecdysozoa</taxon>
        <taxon>Nematoda</taxon>
        <taxon>Chromadorea</taxon>
        <taxon>Rhabditida</taxon>
        <taxon>Rhabditina</taxon>
        <taxon>Rhabditomorpha</taxon>
        <taxon>Strongyloidea</taxon>
        <taxon>Strongylidae</taxon>
        <taxon>Strongylus</taxon>
    </lineage>
</organism>
<protein>
    <submittedName>
        <fullName evidence="1">Uncharacterized protein</fullName>
    </submittedName>
</protein>